<protein>
    <submittedName>
        <fullName evidence="1">Uncharacterized protein</fullName>
    </submittedName>
</protein>
<keyword evidence="2" id="KW-1185">Reference proteome</keyword>
<proteinExistence type="predicted"/>
<accession>A0A0L0ULL8</accession>
<evidence type="ECO:0000313" key="1">
    <source>
        <dbReference type="EMBL" id="KNE87860.1"/>
    </source>
</evidence>
<reference evidence="2" key="1">
    <citation type="submission" date="2014-03" db="EMBL/GenBank/DDBJ databases">
        <title>The Genome Sequence of Puccinia striiformis f. sp. tritici PST-78.</title>
        <authorList>
            <consortium name="The Broad Institute Genome Sequencing Platform"/>
            <person name="Cuomo C."/>
            <person name="Hulbert S."/>
            <person name="Chen X."/>
            <person name="Walker B."/>
            <person name="Young S.K."/>
            <person name="Zeng Q."/>
            <person name="Gargeya S."/>
            <person name="Fitzgerald M."/>
            <person name="Haas B."/>
            <person name="Abouelleil A."/>
            <person name="Alvarado L."/>
            <person name="Arachchi H.M."/>
            <person name="Berlin A.M."/>
            <person name="Chapman S.B."/>
            <person name="Goldberg J."/>
            <person name="Griggs A."/>
            <person name="Gujja S."/>
            <person name="Hansen M."/>
            <person name="Howarth C."/>
            <person name="Imamovic A."/>
            <person name="Larimer J."/>
            <person name="McCowan C."/>
            <person name="Montmayeur A."/>
            <person name="Murphy C."/>
            <person name="Neiman D."/>
            <person name="Pearson M."/>
            <person name="Priest M."/>
            <person name="Roberts A."/>
            <person name="Saif S."/>
            <person name="Shea T."/>
            <person name="Sisk P."/>
            <person name="Sykes S."/>
            <person name="Wortman J."/>
            <person name="Nusbaum C."/>
            <person name="Birren B."/>
        </authorList>
    </citation>
    <scope>NUCLEOTIDE SEQUENCE [LARGE SCALE GENOMIC DNA]</scope>
    <source>
        <strain evidence="2">race PST-78</strain>
    </source>
</reference>
<sequence length="85" mass="9013">CVVSITTSFRARPCAIAGKTFPDVPTLPSGTVKGERLQPFRVLSLPSLHQSVVFLVLATSIGLLGQQIDDLNKPTAVSKAGFSFI</sequence>
<dbReference type="AlphaFoldDB" id="A0A0L0ULL8"/>
<organism evidence="1 2">
    <name type="scientific">Puccinia striiformis f. sp. tritici PST-78</name>
    <dbReference type="NCBI Taxonomy" id="1165861"/>
    <lineage>
        <taxon>Eukaryota</taxon>
        <taxon>Fungi</taxon>
        <taxon>Dikarya</taxon>
        <taxon>Basidiomycota</taxon>
        <taxon>Pucciniomycotina</taxon>
        <taxon>Pucciniomycetes</taxon>
        <taxon>Pucciniales</taxon>
        <taxon>Pucciniaceae</taxon>
        <taxon>Puccinia</taxon>
    </lineage>
</organism>
<gene>
    <name evidence="1" type="ORF">PSTG_18749</name>
</gene>
<feature type="non-terminal residue" evidence="1">
    <location>
        <position position="1"/>
    </location>
</feature>
<name>A0A0L0ULL8_9BASI</name>
<comment type="caution">
    <text evidence="1">The sequence shown here is derived from an EMBL/GenBank/DDBJ whole genome shotgun (WGS) entry which is preliminary data.</text>
</comment>
<dbReference type="Proteomes" id="UP000054564">
    <property type="component" value="Unassembled WGS sequence"/>
</dbReference>
<evidence type="ECO:0000313" key="2">
    <source>
        <dbReference type="Proteomes" id="UP000054564"/>
    </source>
</evidence>
<dbReference type="EMBL" id="AJIL01003889">
    <property type="protein sequence ID" value="KNE87860.1"/>
    <property type="molecule type" value="Genomic_DNA"/>
</dbReference>